<dbReference type="KEGG" id="ima:PO878_11870"/>
<keyword evidence="2" id="KW-1185">Reference proteome</keyword>
<evidence type="ECO:0000313" key="1">
    <source>
        <dbReference type="EMBL" id="WCO65196.1"/>
    </source>
</evidence>
<sequence>MSDARDLASDVIYTASERMSAKYGVTVVPEQRRSWLRVTNGFSVPELGIFQAVTWRRRWRGGEWQQLVPMTRAANAVGAAIRAHSG</sequence>
<name>A0AAF0BQR7_9ACTN</name>
<dbReference type="RefSeq" id="WP_272734721.1">
    <property type="nucleotide sequence ID" value="NZ_CP116942.1"/>
</dbReference>
<dbReference type="AlphaFoldDB" id="A0AAF0BQR7"/>
<proteinExistence type="predicted"/>
<dbReference type="Proteomes" id="UP001216390">
    <property type="component" value="Chromosome"/>
</dbReference>
<evidence type="ECO:0000313" key="2">
    <source>
        <dbReference type="Proteomes" id="UP001216390"/>
    </source>
</evidence>
<dbReference type="EMBL" id="CP116942">
    <property type="protein sequence ID" value="WCO65196.1"/>
    <property type="molecule type" value="Genomic_DNA"/>
</dbReference>
<gene>
    <name evidence="1" type="ORF">PO878_11870</name>
</gene>
<accession>A0AAF0BQR7</accession>
<protein>
    <submittedName>
        <fullName evidence="1">Uncharacterized protein</fullName>
    </submittedName>
</protein>
<reference evidence="1" key="1">
    <citation type="submission" date="2023-01" db="EMBL/GenBank/DDBJ databases">
        <title>The diversity of Class Acidimicrobiia in South China Sea sediment environments and the proposal of Iamia marina sp. nov., a novel species of the genus Iamia.</title>
        <authorList>
            <person name="He Y."/>
            <person name="Tian X."/>
        </authorList>
    </citation>
    <scope>NUCLEOTIDE SEQUENCE</scope>
    <source>
        <strain evidence="1">DSM 19957</strain>
    </source>
</reference>
<organism evidence="1 2">
    <name type="scientific">Iamia majanohamensis</name>
    <dbReference type="NCBI Taxonomy" id="467976"/>
    <lineage>
        <taxon>Bacteria</taxon>
        <taxon>Bacillati</taxon>
        <taxon>Actinomycetota</taxon>
        <taxon>Acidimicrobiia</taxon>
        <taxon>Acidimicrobiales</taxon>
        <taxon>Iamiaceae</taxon>
        <taxon>Iamia</taxon>
    </lineage>
</organism>